<gene>
    <name evidence="1" type="ORF">QWZ10_08875</name>
</gene>
<keyword evidence="2" id="KW-1185">Reference proteome</keyword>
<protein>
    <recommendedName>
        <fullName evidence="3">Transcriptional regulator</fullName>
    </recommendedName>
</protein>
<evidence type="ECO:0000313" key="1">
    <source>
        <dbReference type="EMBL" id="MDN3711907.1"/>
    </source>
</evidence>
<name>A0ABT8D908_9RHOB</name>
<dbReference type="EMBL" id="JAUFRC010000001">
    <property type="protein sequence ID" value="MDN3711907.1"/>
    <property type="molecule type" value="Genomic_DNA"/>
</dbReference>
<sequence>MLDLAEHNQARSFIELCLATATTEPHLAHYALRRLRQFGKIQTGRRGKEKTIALSECGRKLCAGFQQLRGDTVDALSGHAVPQKTSRS</sequence>
<comment type="caution">
    <text evidence="1">The sequence shown here is derived from an EMBL/GenBank/DDBJ whole genome shotgun (WGS) entry which is preliminary data.</text>
</comment>
<proteinExistence type="predicted"/>
<reference evidence="2" key="1">
    <citation type="journal article" date="2019" name="Int. J. Syst. Evol. Microbiol.">
        <title>The Global Catalogue of Microorganisms (GCM) 10K type strain sequencing project: providing services to taxonomists for standard genome sequencing and annotation.</title>
        <authorList>
            <consortium name="The Broad Institute Genomics Platform"/>
            <consortium name="The Broad Institute Genome Sequencing Center for Infectious Disease"/>
            <person name="Wu L."/>
            <person name="Ma J."/>
        </authorList>
    </citation>
    <scope>NUCLEOTIDE SEQUENCE [LARGE SCALE GENOMIC DNA]</scope>
    <source>
        <strain evidence="2">CECT 8482</strain>
    </source>
</reference>
<accession>A0ABT8D908</accession>
<evidence type="ECO:0008006" key="3">
    <source>
        <dbReference type="Google" id="ProtNLM"/>
    </source>
</evidence>
<evidence type="ECO:0000313" key="2">
    <source>
        <dbReference type="Proteomes" id="UP001243846"/>
    </source>
</evidence>
<organism evidence="1 2">
    <name type="scientific">Paracoccus cavernae</name>
    <dbReference type="NCBI Taxonomy" id="1571207"/>
    <lineage>
        <taxon>Bacteria</taxon>
        <taxon>Pseudomonadati</taxon>
        <taxon>Pseudomonadota</taxon>
        <taxon>Alphaproteobacteria</taxon>
        <taxon>Rhodobacterales</taxon>
        <taxon>Paracoccaceae</taxon>
        <taxon>Paracoccus</taxon>
    </lineage>
</organism>
<dbReference type="Proteomes" id="UP001243846">
    <property type="component" value="Unassembled WGS sequence"/>
</dbReference>